<evidence type="ECO:0000313" key="2">
    <source>
        <dbReference type="EMBL" id="TGO15407.1"/>
    </source>
</evidence>
<keyword evidence="3" id="KW-1185">Reference proteome</keyword>
<organism evidence="2 3">
    <name type="scientific">Botrytis tulipae</name>
    <dbReference type="NCBI Taxonomy" id="87230"/>
    <lineage>
        <taxon>Eukaryota</taxon>
        <taxon>Fungi</taxon>
        <taxon>Dikarya</taxon>
        <taxon>Ascomycota</taxon>
        <taxon>Pezizomycotina</taxon>
        <taxon>Leotiomycetes</taxon>
        <taxon>Helotiales</taxon>
        <taxon>Sclerotiniaceae</taxon>
        <taxon>Botrytis</taxon>
    </lineage>
</organism>
<dbReference type="OrthoDB" id="3531321at2759"/>
<evidence type="ECO:0000313" key="3">
    <source>
        <dbReference type="Proteomes" id="UP000297777"/>
    </source>
</evidence>
<evidence type="ECO:0000256" key="1">
    <source>
        <dbReference type="SAM" id="MobiDB-lite"/>
    </source>
</evidence>
<dbReference type="Proteomes" id="UP000297777">
    <property type="component" value="Unassembled WGS sequence"/>
</dbReference>
<comment type="caution">
    <text evidence="2">The sequence shown here is derived from an EMBL/GenBank/DDBJ whole genome shotgun (WGS) entry which is preliminary data.</text>
</comment>
<dbReference type="AlphaFoldDB" id="A0A4Z1F2S1"/>
<feature type="compositionally biased region" description="Basic and acidic residues" evidence="1">
    <location>
        <begin position="304"/>
        <end position="328"/>
    </location>
</feature>
<sequence>MISPLKVRKYSFEKTPYHNIQFVTHIYSFSSTCFFYFTTLLEILKLILETRSQYNIERTVQAYEGMFEEEKETLLNVIQSITRETEAIRIGKLPAKGIKSCRKRIQNETAAMIETIDGYLGRDPPEDPNAIEHPAEEWKLAKKIIELLELPEAQQQSRDFKAKLTHLMRKLIDILPATPEIDCDGEMWLCGESVTDDPYTDEVLMNEHVPSQAEAALIERSALASQKTTYTISEDTSTELDWSVNPSFSDRYPRTDEEKLRKVTQEMLRLIHGTGGESDDGDVHKEVLDGSHIQTGIKRRGLCDGKRTMDMDSTDRKLAENEGLDEVKLQTGFQKDGSSSSVKGDDRDMEDFND</sequence>
<protein>
    <submittedName>
        <fullName evidence="2">Uncharacterized protein</fullName>
    </submittedName>
</protein>
<reference evidence="2 3" key="1">
    <citation type="submission" date="2017-12" db="EMBL/GenBank/DDBJ databases">
        <title>Comparative genomics of Botrytis spp.</title>
        <authorList>
            <person name="Valero-Jimenez C.A."/>
            <person name="Tapia P."/>
            <person name="Veloso J."/>
            <person name="Silva-Moreno E."/>
            <person name="Staats M."/>
            <person name="Valdes J.H."/>
            <person name="Van Kan J.A.L."/>
        </authorList>
    </citation>
    <scope>NUCLEOTIDE SEQUENCE [LARGE SCALE GENOMIC DNA]</scope>
    <source>
        <strain evidence="2 3">Bt9001</strain>
    </source>
</reference>
<gene>
    <name evidence="2" type="ORF">BTUL_0040g00130</name>
</gene>
<proteinExistence type="predicted"/>
<name>A0A4Z1F2S1_9HELO</name>
<feature type="region of interest" description="Disordered" evidence="1">
    <location>
        <begin position="304"/>
        <end position="354"/>
    </location>
</feature>
<accession>A0A4Z1F2S1</accession>
<dbReference type="EMBL" id="PQXH01000040">
    <property type="protein sequence ID" value="TGO15407.1"/>
    <property type="molecule type" value="Genomic_DNA"/>
</dbReference>